<feature type="binding site" evidence="8">
    <location>
        <position position="84"/>
    </location>
    <ligand>
        <name>[4Fe-4S] cluster</name>
        <dbReference type="ChEBI" id="CHEBI:49883"/>
        <label>1</label>
    </ligand>
</feature>
<evidence type="ECO:0000256" key="7">
    <source>
        <dbReference type="ARBA" id="ARBA00023014"/>
    </source>
</evidence>
<keyword evidence="4 8" id="KW-0949">S-adenosyl-L-methionine</keyword>
<comment type="subcellular location">
    <subcellularLocation>
        <location evidence="8">Cytoplasm</location>
    </subcellularLocation>
</comment>
<dbReference type="InterPro" id="IPR007197">
    <property type="entry name" value="rSAM"/>
</dbReference>
<evidence type="ECO:0000259" key="9">
    <source>
        <dbReference type="PROSITE" id="PS51449"/>
    </source>
</evidence>
<name>A0A1M7SBC8_9BACT</name>
<dbReference type="PROSITE" id="PS51449">
    <property type="entry name" value="MTTASE_N"/>
    <property type="match status" value="1"/>
</dbReference>
<dbReference type="InterPro" id="IPR005839">
    <property type="entry name" value="Methylthiotransferase"/>
</dbReference>
<feature type="binding site" evidence="8">
    <location>
        <position position="44"/>
    </location>
    <ligand>
        <name>[4Fe-4S] cluster</name>
        <dbReference type="ChEBI" id="CHEBI:49883"/>
        <label>1</label>
    </ligand>
</feature>
<dbReference type="InterPro" id="IPR005840">
    <property type="entry name" value="Ribosomal_uS12_MeSTrfase_RimO"/>
</dbReference>
<keyword evidence="2 8" id="KW-0963">Cytoplasm</keyword>
<dbReference type="GO" id="GO:0005829">
    <property type="term" value="C:cytosol"/>
    <property type="evidence" value="ECO:0007669"/>
    <property type="project" value="TreeGrafter"/>
</dbReference>
<gene>
    <name evidence="8" type="primary">rimO</name>
    <name evidence="11" type="ORF">SAMN02745728_00716</name>
</gene>
<dbReference type="SFLD" id="SFLDG01061">
    <property type="entry name" value="methylthiotransferase"/>
    <property type="match status" value="1"/>
</dbReference>
<dbReference type="InterPro" id="IPR023404">
    <property type="entry name" value="rSAM_horseshoe"/>
</dbReference>
<dbReference type="Proteomes" id="UP000186469">
    <property type="component" value="Unassembled WGS sequence"/>
</dbReference>
<dbReference type="InterPro" id="IPR006638">
    <property type="entry name" value="Elp3/MiaA/NifB-like_rSAM"/>
</dbReference>
<dbReference type="OrthoDB" id="9805215at2"/>
<comment type="catalytic activity">
    <reaction evidence="8">
        <text>L-aspartate(89)-[ribosomal protein uS12]-hydrogen + (sulfur carrier)-SH + AH2 + 2 S-adenosyl-L-methionine = 3-methylsulfanyl-L-aspartate(89)-[ribosomal protein uS12]-hydrogen + (sulfur carrier)-H + 5'-deoxyadenosine + L-methionine + A + S-adenosyl-L-homocysteine + 2 H(+)</text>
        <dbReference type="Rhea" id="RHEA:37087"/>
        <dbReference type="Rhea" id="RHEA-COMP:10460"/>
        <dbReference type="Rhea" id="RHEA-COMP:10461"/>
        <dbReference type="Rhea" id="RHEA-COMP:14737"/>
        <dbReference type="Rhea" id="RHEA-COMP:14739"/>
        <dbReference type="ChEBI" id="CHEBI:13193"/>
        <dbReference type="ChEBI" id="CHEBI:15378"/>
        <dbReference type="ChEBI" id="CHEBI:17319"/>
        <dbReference type="ChEBI" id="CHEBI:17499"/>
        <dbReference type="ChEBI" id="CHEBI:29917"/>
        <dbReference type="ChEBI" id="CHEBI:29961"/>
        <dbReference type="ChEBI" id="CHEBI:57844"/>
        <dbReference type="ChEBI" id="CHEBI:57856"/>
        <dbReference type="ChEBI" id="CHEBI:59789"/>
        <dbReference type="ChEBI" id="CHEBI:64428"/>
        <dbReference type="ChEBI" id="CHEBI:73599"/>
        <dbReference type="EC" id="2.8.4.4"/>
    </reaction>
</comment>
<organism evidence="11 12">
    <name type="scientific">Desulfovibrio litoralis DSM 11393</name>
    <dbReference type="NCBI Taxonomy" id="1121455"/>
    <lineage>
        <taxon>Bacteria</taxon>
        <taxon>Pseudomonadati</taxon>
        <taxon>Thermodesulfobacteriota</taxon>
        <taxon>Desulfovibrionia</taxon>
        <taxon>Desulfovibrionales</taxon>
        <taxon>Desulfovibrionaceae</taxon>
        <taxon>Desulfovibrio</taxon>
    </lineage>
</organism>
<reference evidence="11 12" key="1">
    <citation type="submission" date="2016-12" db="EMBL/GenBank/DDBJ databases">
        <authorList>
            <person name="Song W.-J."/>
            <person name="Kurnit D.M."/>
        </authorList>
    </citation>
    <scope>NUCLEOTIDE SEQUENCE [LARGE SCALE GENOMIC DNA]</scope>
    <source>
        <strain evidence="11 12">DSM 11393</strain>
    </source>
</reference>
<evidence type="ECO:0000256" key="1">
    <source>
        <dbReference type="ARBA" id="ARBA00022485"/>
    </source>
</evidence>
<keyword evidence="5 8" id="KW-0479">Metal-binding</keyword>
<sequence length="448" mass="50473">MLKIYPISLGCPKNRVDTEKYLGALSATLSESSEDADLVFINTCGFIQPAIAESVKIILEEIKTRTVYQKNNSDSHTKIVVAGCLVGRYGQGALQEELSEVDLWLDNKDTSNWADLTLNFLNQDEALKNKVNKINYQGRFLTTAPSYAWLKVSDGCEHNCAFCTIPSIRGKLRSRKIIDIHSEAKMLVDGGVKELVLVAQDLLSWGKDLDKTEKKHGIQSVLEKLLSLQGLARLRLMYLYPAGLTKELLSFLQGAGKPFVPYFDIPLQHSHPDILRTMGRPFAQNPELVLDRVREYFPEAALRTSLIVGYPGEKEKHFEHLMNFVEKQRFTHLGVFSFQAEEGTPAALLEQKKSQKVSQKLKEERRKNLMLLQKEISADNLSKYLGHELEFLVDSVHPEWEGLHVARAWFQAPEVDGVSFISGKNVAPNKIIKGEVVETQDYDLSALA</sequence>
<dbReference type="GO" id="GO:0005840">
    <property type="term" value="C:ribosome"/>
    <property type="evidence" value="ECO:0007669"/>
    <property type="project" value="UniProtKB-KW"/>
</dbReference>
<evidence type="ECO:0000256" key="2">
    <source>
        <dbReference type="ARBA" id="ARBA00022490"/>
    </source>
</evidence>
<dbReference type="GO" id="GO:0103039">
    <property type="term" value="F:protein methylthiotransferase activity"/>
    <property type="evidence" value="ECO:0007669"/>
    <property type="project" value="UniProtKB-EC"/>
</dbReference>
<dbReference type="Pfam" id="PF18693">
    <property type="entry name" value="TRAM_2"/>
    <property type="match status" value="1"/>
</dbReference>
<dbReference type="PANTHER" id="PTHR43837:SF1">
    <property type="entry name" value="RIBOSOMAL PROTEIN US12 METHYLTHIOTRANSFERASE RIMO"/>
    <property type="match status" value="1"/>
</dbReference>
<comment type="similarity">
    <text evidence="8">Belongs to the methylthiotransferase family. RimO subfamily.</text>
</comment>
<dbReference type="PROSITE" id="PS51918">
    <property type="entry name" value="RADICAL_SAM"/>
    <property type="match status" value="1"/>
</dbReference>
<dbReference type="STRING" id="1121455.SAMN02745728_00716"/>
<dbReference type="InterPro" id="IPR013848">
    <property type="entry name" value="Methylthiotransferase_N"/>
</dbReference>
<keyword evidence="3 8" id="KW-0808">Transferase</keyword>
<evidence type="ECO:0000256" key="6">
    <source>
        <dbReference type="ARBA" id="ARBA00023004"/>
    </source>
</evidence>
<dbReference type="EMBL" id="FRDI01000003">
    <property type="protein sequence ID" value="SHN55765.1"/>
    <property type="molecule type" value="Genomic_DNA"/>
</dbReference>
<evidence type="ECO:0000256" key="5">
    <source>
        <dbReference type="ARBA" id="ARBA00022723"/>
    </source>
</evidence>
<dbReference type="Pfam" id="PF00919">
    <property type="entry name" value="UPF0004"/>
    <property type="match status" value="1"/>
</dbReference>
<dbReference type="Gene3D" id="3.40.50.12160">
    <property type="entry name" value="Methylthiotransferase, N-terminal domain"/>
    <property type="match status" value="1"/>
</dbReference>
<comment type="function">
    <text evidence="8">Catalyzes the methylthiolation of an aspartic acid residue of ribosomal protein uS12.</text>
</comment>
<dbReference type="NCBIfam" id="TIGR01125">
    <property type="entry name" value="30S ribosomal protein S12 methylthiotransferase RimO"/>
    <property type="match status" value="1"/>
</dbReference>
<comment type="cofactor">
    <cofactor evidence="8">
        <name>[4Fe-4S] cluster</name>
        <dbReference type="ChEBI" id="CHEBI:49883"/>
    </cofactor>
    <text evidence="8">Binds 2 [4Fe-4S] clusters. One cluster is coordinated with 3 cysteines and an exchangeable S-adenosyl-L-methionine.</text>
</comment>
<dbReference type="RefSeq" id="WP_072696407.1">
    <property type="nucleotide sequence ID" value="NZ_FRDI01000003.1"/>
</dbReference>
<dbReference type="SFLD" id="SFLDS00029">
    <property type="entry name" value="Radical_SAM"/>
    <property type="match status" value="1"/>
</dbReference>
<feature type="binding site" evidence="8">
    <location>
        <position position="163"/>
    </location>
    <ligand>
        <name>[4Fe-4S] cluster</name>
        <dbReference type="ChEBI" id="CHEBI:49883"/>
        <label>2</label>
        <note>4Fe-4S-S-AdoMet</note>
    </ligand>
</feature>
<dbReference type="InterPro" id="IPR002792">
    <property type="entry name" value="TRAM_dom"/>
</dbReference>
<dbReference type="NCBIfam" id="TIGR00089">
    <property type="entry name" value="MiaB/RimO family radical SAM methylthiotransferase"/>
    <property type="match status" value="1"/>
</dbReference>
<feature type="binding site" evidence="8">
    <location>
        <position position="160"/>
    </location>
    <ligand>
        <name>[4Fe-4S] cluster</name>
        <dbReference type="ChEBI" id="CHEBI:49883"/>
        <label>2</label>
        <note>4Fe-4S-S-AdoMet</note>
    </ligand>
</feature>
<dbReference type="GO" id="GO:0035599">
    <property type="term" value="F:aspartic acid methylthiotransferase activity"/>
    <property type="evidence" value="ECO:0007669"/>
    <property type="project" value="TreeGrafter"/>
</dbReference>
<dbReference type="PROSITE" id="PS01278">
    <property type="entry name" value="MTTASE_RADICAL"/>
    <property type="match status" value="1"/>
</dbReference>
<dbReference type="GO" id="GO:0046872">
    <property type="term" value="F:metal ion binding"/>
    <property type="evidence" value="ECO:0007669"/>
    <property type="project" value="UniProtKB-KW"/>
</dbReference>
<dbReference type="GO" id="GO:0006400">
    <property type="term" value="P:tRNA modification"/>
    <property type="evidence" value="ECO:0007669"/>
    <property type="project" value="InterPro"/>
</dbReference>
<feature type="binding site" evidence="8">
    <location>
        <position position="11"/>
    </location>
    <ligand>
        <name>[4Fe-4S] cluster</name>
        <dbReference type="ChEBI" id="CHEBI:49883"/>
        <label>1</label>
    </ligand>
</feature>
<accession>A0A1M7SBC8</accession>
<evidence type="ECO:0000256" key="4">
    <source>
        <dbReference type="ARBA" id="ARBA00022691"/>
    </source>
</evidence>
<dbReference type="SUPFAM" id="SSF102114">
    <property type="entry name" value="Radical SAM enzymes"/>
    <property type="match status" value="1"/>
</dbReference>
<dbReference type="HAMAP" id="MF_01865">
    <property type="entry name" value="MTTase_RimO"/>
    <property type="match status" value="1"/>
</dbReference>
<feature type="domain" description="Radical SAM core" evidence="10">
    <location>
        <begin position="142"/>
        <end position="379"/>
    </location>
</feature>
<keyword evidence="11" id="KW-0689">Ribosomal protein</keyword>
<evidence type="ECO:0000256" key="3">
    <source>
        <dbReference type="ARBA" id="ARBA00022679"/>
    </source>
</evidence>
<protein>
    <recommendedName>
        <fullName evidence="8">Ribosomal protein uS12 methylthiotransferase RimO</fullName>
        <shortName evidence="8">uS12 MTTase</shortName>
        <shortName evidence="8">uS12 methylthiotransferase</shortName>
        <ecNumber evidence="8">2.8.4.4</ecNumber>
    </recommendedName>
    <alternativeName>
        <fullName evidence="8">Ribosomal protein uS12 (aspartate-C(3))-methylthiotransferase</fullName>
    </alternativeName>
    <alternativeName>
        <fullName evidence="8">Ribosome maturation factor RimO</fullName>
    </alternativeName>
</protein>
<dbReference type="EC" id="2.8.4.4" evidence="8"/>
<dbReference type="Gene3D" id="2.40.50.140">
    <property type="entry name" value="Nucleic acid-binding proteins"/>
    <property type="match status" value="1"/>
</dbReference>
<dbReference type="GO" id="GO:0051539">
    <property type="term" value="F:4 iron, 4 sulfur cluster binding"/>
    <property type="evidence" value="ECO:0007669"/>
    <property type="project" value="UniProtKB-UniRule"/>
</dbReference>
<dbReference type="SFLD" id="SFLDG01082">
    <property type="entry name" value="B12-binding_domain_containing"/>
    <property type="match status" value="1"/>
</dbReference>
<dbReference type="PANTHER" id="PTHR43837">
    <property type="entry name" value="RIBOSOMAL PROTEIN S12 METHYLTHIOTRANSFERASE RIMO"/>
    <property type="match status" value="1"/>
</dbReference>
<keyword evidence="6 8" id="KW-0408">Iron</keyword>
<feature type="binding site" evidence="8">
    <location>
        <position position="156"/>
    </location>
    <ligand>
        <name>[4Fe-4S] cluster</name>
        <dbReference type="ChEBI" id="CHEBI:49883"/>
        <label>2</label>
        <note>4Fe-4S-S-AdoMet</note>
    </ligand>
</feature>
<evidence type="ECO:0000256" key="8">
    <source>
        <dbReference type="HAMAP-Rule" id="MF_01865"/>
    </source>
</evidence>
<dbReference type="InterPro" id="IPR038135">
    <property type="entry name" value="Methylthiotransferase_N_sf"/>
</dbReference>
<keyword evidence="7 8" id="KW-0411">Iron-sulfur</keyword>
<dbReference type="Gene3D" id="3.80.30.20">
    <property type="entry name" value="tm_1862 like domain"/>
    <property type="match status" value="1"/>
</dbReference>
<evidence type="ECO:0000313" key="12">
    <source>
        <dbReference type="Proteomes" id="UP000186469"/>
    </source>
</evidence>
<evidence type="ECO:0000313" key="11">
    <source>
        <dbReference type="EMBL" id="SHN55765.1"/>
    </source>
</evidence>
<dbReference type="AlphaFoldDB" id="A0A1M7SBC8"/>
<dbReference type="SMART" id="SM00729">
    <property type="entry name" value="Elp3"/>
    <property type="match status" value="1"/>
</dbReference>
<evidence type="ECO:0000259" key="10">
    <source>
        <dbReference type="PROSITE" id="PS51918"/>
    </source>
</evidence>
<dbReference type="CDD" id="cd01335">
    <property type="entry name" value="Radical_SAM"/>
    <property type="match status" value="1"/>
</dbReference>
<keyword evidence="12" id="KW-1185">Reference proteome</keyword>
<feature type="domain" description="MTTase N-terminal" evidence="9">
    <location>
        <begin position="2"/>
        <end position="126"/>
    </location>
</feature>
<dbReference type="InterPro" id="IPR058240">
    <property type="entry name" value="rSAM_sf"/>
</dbReference>
<keyword evidence="11" id="KW-0687">Ribonucleoprotein</keyword>
<keyword evidence="1 8" id="KW-0004">4Fe-4S</keyword>
<dbReference type="Pfam" id="PF04055">
    <property type="entry name" value="Radical_SAM"/>
    <property type="match status" value="1"/>
</dbReference>
<proteinExistence type="inferred from homology"/>
<dbReference type="InterPro" id="IPR020612">
    <property type="entry name" value="Methylthiotransferase_CS"/>
</dbReference>
<dbReference type="InterPro" id="IPR012340">
    <property type="entry name" value="NA-bd_OB-fold"/>
</dbReference>